<feature type="compositionally biased region" description="Basic and acidic residues" evidence="1">
    <location>
        <begin position="53"/>
        <end position="66"/>
    </location>
</feature>
<evidence type="ECO:0000313" key="3">
    <source>
        <dbReference type="Proteomes" id="UP000234662"/>
    </source>
</evidence>
<gene>
    <name evidence="2" type="ORF">CYJ73_06495</name>
</gene>
<protein>
    <submittedName>
        <fullName evidence="2">Uncharacterized protein</fullName>
    </submittedName>
</protein>
<organism evidence="2 3">
    <name type="scientific">Gordonia terrae</name>
    <dbReference type="NCBI Taxonomy" id="2055"/>
    <lineage>
        <taxon>Bacteria</taxon>
        <taxon>Bacillati</taxon>
        <taxon>Actinomycetota</taxon>
        <taxon>Actinomycetes</taxon>
        <taxon>Mycobacteriales</taxon>
        <taxon>Gordoniaceae</taxon>
        <taxon>Gordonia</taxon>
    </lineage>
</organism>
<dbReference type="EMBL" id="PKJC01000003">
    <property type="protein sequence ID" value="PKZ66537.1"/>
    <property type="molecule type" value="Genomic_DNA"/>
</dbReference>
<accession>A0A2I1RBK1</accession>
<dbReference type="AlphaFoldDB" id="A0A2I1RBK1"/>
<evidence type="ECO:0000256" key="1">
    <source>
        <dbReference type="SAM" id="MobiDB-lite"/>
    </source>
</evidence>
<comment type="caution">
    <text evidence="2">The sequence shown here is derived from an EMBL/GenBank/DDBJ whole genome shotgun (WGS) entry which is preliminary data.</text>
</comment>
<feature type="compositionally biased region" description="Polar residues" evidence="1">
    <location>
        <begin position="27"/>
        <end position="38"/>
    </location>
</feature>
<reference evidence="2 3" key="1">
    <citation type="submission" date="2017-12" db="EMBL/GenBank/DDBJ databases">
        <title>Phylogenetic diversity of female urinary microbiome.</title>
        <authorList>
            <person name="Thomas-White K."/>
            <person name="Wolfe A.J."/>
        </authorList>
    </citation>
    <scope>NUCLEOTIDE SEQUENCE [LARGE SCALE GENOMIC DNA]</scope>
    <source>
        <strain evidence="2 3">UMB0777</strain>
    </source>
</reference>
<proteinExistence type="predicted"/>
<name>A0A2I1RBK1_9ACTN</name>
<sequence length="96" mass="10171">MAGAVEPVGPTGQVVATLGHASIRPSPGSTRKNRTLGSSVEPGGCGPSQPQDHPGDQPWRFDEWRRVPGASGVVPRRPPECVPVPMRHHQARGDQP</sequence>
<dbReference type="Proteomes" id="UP000234662">
    <property type="component" value="Unassembled WGS sequence"/>
</dbReference>
<evidence type="ECO:0000313" key="2">
    <source>
        <dbReference type="EMBL" id="PKZ66537.1"/>
    </source>
</evidence>
<feature type="region of interest" description="Disordered" evidence="1">
    <location>
        <begin position="1"/>
        <end position="96"/>
    </location>
</feature>